<feature type="domain" description="Glycosyl transferase family 1" evidence="3">
    <location>
        <begin position="195"/>
        <end position="351"/>
    </location>
</feature>
<evidence type="ECO:0000259" key="3">
    <source>
        <dbReference type="Pfam" id="PF00534"/>
    </source>
</evidence>
<dbReference type="RefSeq" id="WP_167925886.1">
    <property type="nucleotide sequence ID" value="NZ_JAATVY010000009.1"/>
</dbReference>
<dbReference type="SUPFAM" id="SSF53756">
    <property type="entry name" value="UDP-Glycosyltransferase/glycogen phosphorylase"/>
    <property type="match status" value="1"/>
</dbReference>
<evidence type="ECO:0000259" key="4">
    <source>
        <dbReference type="Pfam" id="PF13439"/>
    </source>
</evidence>
<evidence type="ECO:0000256" key="2">
    <source>
        <dbReference type="ARBA" id="ARBA00022679"/>
    </source>
</evidence>
<dbReference type="Proteomes" id="UP000722989">
    <property type="component" value="Unassembled WGS sequence"/>
</dbReference>
<sequence length="385" mass="41916">MKILHLDHTSQPGGAELALLRLLNRGQAWTATVMTLGSAGVFATLTATGIPVETPTPTLPTGGTSSRNVRRQLAYITALMKHSHLLYRSERFRQADLIHANTAAAAILAAPAVAMARIPLIIHIRDIVSPASLGRLGFEAFTKLAIPRASAIIANSQATLTSVAPFITDALPKIVLQSPIGMSDRVHTAPRRHVRKIGMIGRLQQWKGQHIFLKAFASTCNDLNVRAIIAGGPLFGETDYEQQLISLARQLRIDDRVDFLGHVEDVEYLIDSLDVVVHASITPEPMGQTVLQALAMGKPVVATEGGGPSEWLISGTNGILVRPNDPVSLSESLRALTDSYDLRQHISQGAAETRVMTDAECIRRHHEFFRHVLSLHKVTRVPNEK</sequence>
<keyword evidence="6" id="KW-1185">Reference proteome</keyword>
<reference evidence="5 6" key="1">
    <citation type="submission" date="2020-03" db="EMBL/GenBank/DDBJ databases">
        <title>WGS of the type strain of Planosporangium spp.</title>
        <authorList>
            <person name="Thawai C."/>
        </authorList>
    </citation>
    <scope>NUCLEOTIDE SEQUENCE [LARGE SCALE GENOMIC DNA]</scope>
    <source>
        <strain evidence="5 6">TBRC 5610</strain>
    </source>
</reference>
<organism evidence="5 6">
    <name type="scientific">Planosporangium thailandense</name>
    <dbReference type="NCBI Taxonomy" id="765197"/>
    <lineage>
        <taxon>Bacteria</taxon>
        <taxon>Bacillati</taxon>
        <taxon>Actinomycetota</taxon>
        <taxon>Actinomycetes</taxon>
        <taxon>Micromonosporales</taxon>
        <taxon>Micromonosporaceae</taxon>
        <taxon>Planosporangium</taxon>
    </lineage>
</organism>
<dbReference type="EMBL" id="JAATVY010000009">
    <property type="protein sequence ID" value="NJC70974.1"/>
    <property type="molecule type" value="Genomic_DNA"/>
</dbReference>
<feature type="domain" description="Glycosyltransferase subfamily 4-like N-terminal" evidence="4">
    <location>
        <begin position="30"/>
        <end position="162"/>
    </location>
</feature>
<dbReference type="Pfam" id="PF00534">
    <property type="entry name" value="Glycos_transf_1"/>
    <property type="match status" value="1"/>
</dbReference>
<dbReference type="InterPro" id="IPR001296">
    <property type="entry name" value="Glyco_trans_1"/>
</dbReference>
<dbReference type="InterPro" id="IPR028098">
    <property type="entry name" value="Glyco_trans_4-like_N"/>
</dbReference>
<keyword evidence="2" id="KW-0808">Transferase</keyword>
<evidence type="ECO:0000313" key="6">
    <source>
        <dbReference type="Proteomes" id="UP000722989"/>
    </source>
</evidence>
<evidence type="ECO:0000256" key="1">
    <source>
        <dbReference type="ARBA" id="ARBA00022676"/>
    </source>
</evidence>
<protein>
    <submittedName>
        <fullName evidence="5">Glycosyltransferase family 4 protein</fullName>
    </submittedName>
</protein>
<comment type="caution">
    <text evidence="5">The sequence shown here is derived from an EMBL/GenBank/DDBJ whole genome shotgun (WGS) entry which is preliminary data.</text>
</comment>
<name>A0ABX0Y0I8_9ACTN</name>
<accession>A0ABX0Y0I8</accession>
<dbReference type="CDD" id="cd03801">
    <property type="entry name" value="GT4_PimA-like"/>
    <property type="match status" value="1"/>
</dbReference>
<gene>
    <name evidence="5" type="ORF">HC031_14805</name>
</gene>
<dbReference type="Gene3D" id="3.40.50.2000">
    <property type="entry name" value="Glycogen Phosphorylase B"/>
    <property type="match status" value="2"/>
</dbReference>
<dbReference type="PANTHER" id="PTHR12526:SF510">
    <property type="entry name" value="D-INOSITOL 3-PHOSPHATE GLYCOSYLTRANSFERASE"/>
    <property type="match status" value="1"/>
</dbReference>
<evidence type="ECO:0000313" key="5">
    <source>
        <dbReference type="EMBL" id="NJC70974.1"/>
    </source>
</evidence>
<dbReference type="Pfam" id="PF13439">
    <property type="entry name" value="Glyco_transf_4"/>
    <property type="match status" value="1"/>
</dbReference>
<keyword evidence="1" id="KW-0328">Glycosyltransferase</keyword>
<proteinExistence type="predicted"/>
<dbReference type="PANTHER" id="PTHR12526">
    <property type="entry name" value="GLYCOSYLTRANSFERASE"/>
    <property type="match status" value="1"/>
</dbReference>